<keyword evidence="2" id="KW-1185">Reference proteome</keyword>
<protein>
    <submittedName>
        <fullName evidence="1">Uncharacterized protein</fullName>
    </submittedName>
</protein>
<dbReference type="HOGENOM" id="CLU_132418_0_0_1"/>
<gene>
    <name evidence="1" type="ORF">M404DRAFT_72195</name>
</gene>
<evidence type="ECO:0000313" key="2">
    <source>
        <dbReference type="Proteomes" id="UP000054217"/>
    </source>
</evidence>
<feature type="non-terminal residue" evidence="1">
    <location>
        <position position="1"/>
    </location>
</feature>
<reference evidence="2" key="2">
    <citation type="submission" date="2015-01" db="EMBL/GenBank/DDBJ databases">
        <title>Evolutionary Origins and Diversification of the Mycorrhizal Mutualists.</title>
        <authorList>
            <consortium name="DOE Joint Genome Institute"/>
            <consortium name="Mycorrhizal Genomics Consortium"/>
            <person name="Kohler A."/>
            <person name="Kuo A."/>
            <person name="Nagy L.G."/>
            <person name="Floudas D."/>
            <person name="Copeland A."/>
            <person name="Barry K.W."/>
            <person name="Cichocki N."/>
            <person name="Veneault-Fourrey C."/>
            <person name="LaButti K."/>
            <person name="Lindquist E.A."/>
            <person name="Lipzen A."/>
            <person name="Lundell T."/>
            <person name="Morin E."/>
            <person name="Murat C."/>
            <person name="Riley R."/>
            <person name="Ohm R."/>
            <person name="Sun H."/>
            <person name="Tunlid A."/>
            <person name="Henrissat B."/>
            <person name="Grigoriev I.V."/>
            <person name="Hibbett D.S."/>
            <person name="Martin F."/>
        </authorList>
    </citation>
    <scope>NUCLEOTIDE SEQUENCE [LARGE SCALE GENOMIC DNA]</scope>
    <source>
        <strain evidence="2">Marx 270</strain>
    </source>
</reference>
<reference evidence="1 2" key="1">
    <citation type="submission" date="2014-04" db="EMBL/GenBank/DDBJ databases">
        <authorList>
            <consortium name="DOE Joint Genome Institute"/>
            <person name="Kuo A."/>
            <person name="Kohler A."/>
            <person name="Costa M.D."/>
            <person name="Nagy L.G."/>
            <person name="Floudas D."/>
            <person name="Copeland A."/>
            <person name="Barry K.W."/>
            <person name="Cichocki N."/>
            <person name="Veneault-Fourrey C."/>
            <person name="LaButti K."/>
            <person name="Lindquist E.A."/>
            <person name="Lipzen A."/>
            <person name="Lundell T."/>
            <person name="Morin E."/>
            <person name="Murat C."/>
            <person name="Sun H."/>
            <person name="Tunlid A."/>
            <person name="Henrissat B."/>
            <person name="Grigoriev I.V."/>
            <person name="Hibbett D.S."/>
            <person name="Martin F."/>
            <person name="Nordberg H.P."/>
            <person name="Cantor M.N."/>
            <person name="Hua S.X."/>
        </authorList>
    </citation>
    <scope>NUCLEOTIDE SEQUENCE [LARGE SCALE GENOMIC DNA]</scope>
    <source>
        <strain evidence="1 2">Marx 270</strain>
    </source>
</reference>
<dbReference type="Proteomes" id="UP000054217">
    <property type="component" value="Unassembled WGS sequence"/>
</dbReference>
<dbReference type="AlphaFoldDB" id="A0A0C3J9C6"/>
<accession>A0A0C3J9C6</accession>
<evidence type="ECO:0000313" key="1">
    <source>
        <dbReference type="EMBL" id="KIN94286.1"/>
    </source>
</evidence>
<dbReference type="EMBL" id="KN832105">
    <property type="protein sequence ID" value="KIN94286.1"/>
    <property type="molecule type" value="Genomic_DNA"/>
</dbReference>
<organism evidence="1 2">
    <name type="scientific">Pisolithus tinctorius Marx 270</name>
    <dbReference type="NCBI Taxonomy" id="870435"/>
    <lineage>
        <taxon>Eukaryota</taxon>
        <taxon>Fungi</taxon>
        <taxon>Dikarya</taxon>
        <taxon>Basidiomycota</taxon>
        <taxon>Agaricomycotina</taxon>
        <taxon>Agaricomycetes</taxon>
        <taxon>Agaricomycetidae</taxon>
        <taxon>Boletales</taxon>
        <taxon>Sclerodermatineae</taxon>
        <taxon>Pisolithaceae</taxon>
        <taxon>Pisolithus</taxon>
    </lineage>
</organism>
<dbReference type="InParanoid" id="A0A0C3J9C6"/>
<dbReference type="OrthoDB" id="3234307at2759"/>
<proteinExistence type="predicted"/>
<feature type="non-terminal residue" evidence="1">
    <location>
        <position position="156"/>
    </location>
</feature>
<sequence>DDDGSQWSVNPEPKAITGLVNDVFMLSQLDDNLQKLRDQFTDEPMFLEIIDVILNVDTTSNPRDCSRARHRALQYLIADGQCHTPKVLWTWLQLTLPNSLTSCAQCPTECITRQEVEQEAKCTHNTGGHWGCNVLKIALTDHYYSPKIDISIMKVI</sequence>
<name>A0A0C3J9C6_PISTI</name>